<organism evidence="1 2">
    <name type="scientific">Thiohalospira halophila DSM 15071</name>
    <dbReference type="NCBI Taxonomy" id="1123397"/>
    <lineage>
        <taxon>Bacteria</taxon>
        <taxon>Pseudomonadati</taxon>
        <taxon>Pseudomonadota</taxon>
        <taxon>Gammaproteobacteria</taxon>
        <taxon>Thiohalospirales</taxon>
        <taxon>Thiohalospiraceae</taxon>
        <taxon>Thiohalospira</taxon>
    </lineage>
</organism>
<gene>
    <name evidence="1" type="ORF">SAMN05660831_00318</name>
</gene>
<accession>A0A1I1NLC2</accession>
<name>A0A1I1NLC2_9GAMM</name>
<dbReference type="STRING" id="1123397.SAMN05660831_00318"/>
<proteinExistence type="predicted"/>
<sequence>MLLWPPAVTALDTAWELGVSQEHSDNIQRNPEGQEVADVVRTGSLGAQLQADRSYLEGQAEVRVDYLHYREGTFNDEVRGQGSADLTWHIAPERLSWQLQERLAVVEERSTEPLSPGNRQQVNVFSTGPDYRLRLGGSRFLDAGARYTDLRYSRSDNDSQRVGVQFQVGYRPSPVLENRLILDMTRTHFPQRASTRDYDRQDLYGRISLRGATTRTVADLGVTSIQRAAGDDIGGALARLAWERDLTAVTELRVNLAGEYSNTASDLLGRPEEPARDPAAVESAADVFFARRGDIGIRHETPRGSLALDLLVEDREYEEAPLDQLRTQASLILGVVAGPRSRLELFGYHAAYDYDATERRDVDREGGLRLRYRLRRSLEVRLEGARAERMTNGDTGEYQENRVLLELSYRG</sequence>
<evidence type="ECO:0000313" key="1">
    <source>
        <dbReference type="EMBL" id="SFC98072.1"/>
    </source>
</evidence>
<evidence type="ECO:0000313" key="2">
    <source>
        <dbReference type="Proteomes" id="UP000198611"/>
    </source>
</evidence>
<reference evidence="1 2" key="1">
    <citation type="submission" date="2016-10" db="EMBL/GenBank/DDBJ databases">
        <authorList>
            <person name="de Groot N.N."/>
        </authorList>
    </citation>
    <scope>NUCLEOTIDE SEQUENCE [LARGE SCALE GENOMIC DNA]</scope>
    <source>
        <strain evidence="1 2">HL3</strain>
    </source>
</reference>
<keyword evidence="2" id="KW-1185">Reference proteome</keyword>
<dbReference type="Proteomes" id="UP000198611">
    <property type="component" value="Unassembled WGS sequence"/>
</dbReference>
<dbReference type="AlphaFoldDB" id="A0A1I1NLC2"/>
<dbReference type="EMBL" id="FOMJ01000001">
    <property type="protein sequence ID" value="SFC98072.1"/>
    <property type="molecule type" value="Genomic_DNA"/>
</dbReference>
<protein>
    <submittedName>
        <fullName evidence="1">Uncharacterized protein, PEP-CTERM system associated</fullName>
    </submittedName>
</protein>